<sequence length="156" mass="18171">MISSLETNLAMRRAFTNLYQKRETKAETYEGETVKSQVSSLTKRRQRKVARTKRKRNPSLAERLLQKLVIDTIGTRQFWQRFATLPQPSGWDCNHMIYLIHIHVYRALLFNAMNVLGNCLFCDAGVLKQTTVFFWSQVPTRPIAAFLFTSRRIPSC</sequence>
<evidence type="ECO:0000313" key="2">
    <source>
        <dbReference type="Proteomes" id="UP001175226"/>
    </source>
</evidence>
<protein>
    <submittedName>
        <fullName evidence="1">Uncharacterized protein</fullName>
    </submittedName>
</protein>
<comment type="caution">
    <text evidence="1">The sequence shown here is derived from an EMBL/GenBank/DDBJ whole genome shotgun (WGS) entry which is preliminary data.</text>
</comment>
<keyword evidence="2" id="KW-1185">Reference proteome</keyword>
<dbReference type="Proteomes" id="UP001175226">
    <property type="component" value="Unassembled WGS sequence"/>
</dbReference>
<gene>
    <name evidence="1" type="ORF">EV421DRAFT_164958</name>
</gene>
<evidence type="ECO:0000313" key="1">
    <source>
        <dbReference type="EMBL" id="KAK0431573.1"/>
    </source>
</evidence>
<accession>A0AA39IW55</accession>
<proteinExistence type="predicted"/>
<dbReference type="EMBL" id="JAUEPT010000111">
    <property type="protein sequence ID" value="KAK0431573.1"/>
    <property type="molecule type" value="Genomic_DNA"/>
</dbReference>
<reference evidence="1" key="1">
    <citation type="submission" date="2023-06" db="EMBL/GenBank/DDBJ databases">
        <authorList>
            <consortium name="Lawrence Berkeley National Laboratory"/>
            <person name="Ahrendt S."/>
            <person name="Sahu N."/>
            <person name="Indic B."/>
            <person name="Wong-Bajracharya J."/>
            <person name="Merenyi Z."/>
            <person name="Ke H.-M."/>
            <person name="Monk M."/>
            <person name="Kocsube S."/>
            <person name="Drula E."/>
            <person name="Lipzen A."/>
            <person name="Balint B."/>
            <person name="Henrissat B."/>
            <person name="Andreopoulos B."/>
            <person name="Martin F.M."/>
            <person name="Harder C.B."/>
            <person name="Rigling D."/>
            <person name="Ford K.L."/>
            <person name="Foster G.D."/>
            <person name="Pangilinan J."/>
            <person name="Papanicolaou A."/>
            <person name="Barry K."/>
            <person name="LaButti K."/>
            <person name="Viragh M."/>
            <person name="Koriabine M."/>
            <person name="Yan M."/>
            <person name="Riley R."/>
            <person name="Champramary S."/>
            <person name="Plett K.L."/>
            <person name="Tsai I.J."/>
            <person name="Slot J."/>
            <person name="Sipos G."/>
            <person name="Plett J."/>
            <person name="Nagy L.G."/>
            <person name="Grigoriev I.V."/>
        </authorList>
    </citation>
    <scope>NUCLEOTIDE SEQUENCE</scope>
    <source>
        <strain evidence="1">FPL87.14</strain>
    </source>
</reference>
<dbReference type="AlphaFoldDB" id="A0AA39IW55"/>
<name>A0AA39IW55_9AGAR</name>
<organism evidence="1 2">
    <name type="scientific">Armillaria borealis</name>
    <dbReference type="NCBI Taxonomy" id="47425"/>
    <lineage>
        <taxon>Eukaryota</taxon>
        <taxon>Fungi</taxon>
        <taxon>Dikarya</taxon>
        <taxon>Basidiomycota</taxon>
        <taxon>Agaricomycotina</taxon>
        <taxon>Agaricomycetes</taxon>
        <taxon>Agaricomycetidae</taxon>
        <taxon>Agaricales</taxon>
        <taxon>Marasmiineae</taxon>
        <taxon>Physalacriaceae</taxon>
        <taxon>Armillaria</taxon>
    </lineage>
</organism>